<dbReference type="EMBL" id="JAVREH010000013">
    <property type="protein sequence ID" value="MDT0262093.1"/>
    <property type="molecule type" value="Genomic_DNA"/>
</dbReference>
<reference evidence="2" key="1">
    <citation type="submission" date="2023-07" db="EMBL/GenBank/DDBJ databases">
        <title>30 novel species of actinomycetes from the DSMZ collection.</title>
        <authorList>
            <person name="Nouioui I."/>
        </authorList>
    </citation>
    <scope>NUCLEOTIDE SEQUENCE [LARGE SCALE GENOMIC DNA]</scope>
    <source>
        <strain evidence="2">DSM 44399</strain>
    </source>
</reference>
<comment type="caution">
    <text evidence="1">The sequence shown here is derived from an EMBL/GenBank/DDBJ whole genome shotgun (WGS) entry which is preliminary data.</text>
</comment>
<keyword evidence="2" id="KW-1185">Reference proteome</keyword>
<name>A0ABU2JBI5_9ACTN</name>
<sequence length="105" mass="11264">MPVSAGLLADTETYFAALTAYREGEPEPIVERLSNATFAAVNNGRALVDELRAVRAAWDDTITARRGASAWRVADLLLSQPAVDSPLVQRQLEVTAPAALRAIDS</sequence>
<organism evidence="1 2">
    <name type="scientific">Jatrophihabitans lederbergiae</name>
    <dbReference type="NCBI Taxonomy" id="3075547"/>
    <lineage>
        <taxon>Bacteria</taxon>
        <taxon>Bacillati</taxon>
        <taxon>Actinomycetota</taxon>
        <taxon>Actinomycetes</taxon>
        <taxon>Jatrophihabitantales</taxon>
        <taxon>Jatrophihabitantaceae</taxon>
        <taxon>Jatrophihabitans</taxon>
    </lineage>
</organism>
<protein>
    <submittedName>
        <fullName evidence="1">Uncharacterized protein</fullName>
    </submittedName>
</protein>
<dbReference type="Proteomes" id="UP001183176">
    <property type="component" value="Unassembled WGS sequence"/>
</dbReference>
<dbReference type="RefSeq" id="WP_311423244.1">
    <property type="nucleotide sequence ID" value="NZ_JAVREH010000013.1"/>
</dbReference>
<gene>
    <name evidence="1" type="ORF">RM423_11880</name>
</gene>
<proteinExistence type="predicted"/>
<evidence type="ECO:0000313" key="1">
    <source>
        <dbReference type="EMBL" id="MDT0262093.1"/>
    </source>
</evidence>
<accession>A0ABU2JBI5</accession>
<evidence type="ECO:0000313" key="2">
    <source>
        <dbReference type="Proteomes" id="UP001183176"/>
    </source>
</evidence>